<feature type="chain" id="PRO_5017219988" description="Lipocalin/cytosolic fatty-acid binding domain-containing protein" evidence="1">
    <location>
        <begin position="41"/>
        <end position="291"/>
    </location>
</feature>
<dbReference type="EMBL" id="BFEA01000225">
    <property type="protein sequence ID" value="GBG75484.1"/>
    <property type="molecule type" value="Genomic_DNA"/>
</dbReference>
<dbReference type="InterPro" id="IPR012674">
    <property type="entry name" value="Calycin"/>
</dbReference>
<dbReference type="AlphaFoldDB" id="A0A388KZJ5"/>
<protein>
    <recommendedName>
        <fullName evidence="4">Lipocalin/cytosolic fatty-acid binding domain-containing protein</fullName>
    </recommendedName>
</protein>
<dbReference type="GO" id="GO:0006629">
    <property type="term" value="P:lipid metabolic process"/>
    <property type="evidence" value="ECO:0007669"/>
    <property type="project" value="TreeGrafter"/>
</dbReference>
<reference evidence="2 3" key="1">
    <citation type="journal article" date="2018" name="Cell">
        <title>The Chara Genome: Secondary Complexity and Implications for Plant Terrestrialization.</title>
        <authorList>
            <person name="Nishiyama T."/>
            <person name="Sakayama H."/>
            <person name="Vries J.D."/>
            <person name="Buschmann H."/>
            <person name="Saint-Marcoux D."/>
            <person name="Ullrich K.K."/>
            <person name="Haas F.B."/>
            <person name="Vanderstraeten L."/>
            <person name="Becker D."/>
            <person name="Lang D."/>
            <person name="Vosolsobe S."/>
            <person name="Rombauts S."/>
            <person name="Wilhelmsson P.K.I."/>
            <person name="Janitza P."/>
            <person name="Kern R."/>
            <person name="Heyl A."/>
            <person name="Rumpler F."/>
            <person name="Villalobos L.I.A.C."/>
            <person name="Clay J.M."/>
            <person name="Skokan R."/>
            <person name="Toyoda A."/>
            <person name="Suzuki Y."/>
            <person name="Kagoshima H."/>
            <person name="Schijlen E."/>
            <person name="Tajeshwar N."/>
            <person name="Catarino B."/>
            <person name="Hetherington A.J."/>
            <person name="Saltykova A."/>
            <person name="Bonnot C."/>
            <person name="Breuninger H."/>
            <person name="Symeonidi A."/>
            <person name="Radhakrishnan G.V."/>
            <person name="Van Nieuwerburgh F."/>
            <person name="Deforce D."/>
            <person name="Chang C."/>
            <person name="Karol K.G."/>
            <person name="Hedrich R."/>
            <person name="Ulvskov P."/>
            <person name="Glockner G."/>
            <person name="Delwiche C.F."/>
            <person name="Petrasek J."/>
            <person name="Van de Peer Y."/>
            <person name="Friml J."/>
            <person name="Beilby M."/>
            <person name="Dolan L."/>
            <person name="Kohara Y."/>
            <person name="Sugano S."/>
            <person name="Fujiyama A."/>
            <person name="Delaux P.-M."/>
            <person name="Quint M."/>
            <person name="TheiBen G."/>
            <person name="Hagemann M."/>
            <person name="Harholt J."/>
            <person name="Dunand C."/>
            <person name="Zachgo S."/>
            <person name="Langdale J."/>
            <person name="Maumus F."/>
            <person name="Straeten D.V.D."/>
            <person name="Gould S.B."/>
            <person name="Rensing S.A."/>
        </authorList>
    </citation>
    <scope>NUCLEOTIDE SEQUENCE [LARGE SCALE GENOMIC DNA]</scope>
    <source>
        <strain evidence="2 3">S276</strain>
    </source>
</reference>
<dbReference type="Gene3D" id="2.40.128.20">
    <property type="match status" value="1"/>
</dbReference>
<comment type="caution">
    <text evidence="2">The sequence shown here is derived from an EMBL/GenBank/DDBJ whole genome shotgun (WGS) entry which is preliminary data.</text>
</comment>
<evidence type="ECO:0000313" key="2">
    <source>
        <dbReference type="EMBL" id="GBG75484.1"/>
    </source>
</evidence>
<proteinExistence type="predicted"/>
<dbReference type="Gramene" id="GBG75484">
    <property type="protein sequence ID" value="GBG75484"/>
    <property type="gene ID" value="CBR_g20115"/>
</dbReference>
<evidence type="ECO:0000313" key="3">
    <source>
        <dbReference type="Proteomes" id="UP000265515"/>
    </source>
</evidence>
<keyword evidence="3" id="KW-1185">Reference proteome</keyword>
<accession>A0A388KZJ5</accession>
<dbReference type="GO" id="GO:0005737">
    <property type="term" value="C:cytoplasm"/>
    <property type="evidence" value="ECO:0007669"/>
    <property type="project" value="TreeGrafter"/>
</dbReference>
<dbReference type="OrthoDB" id="565904at2759"/>
<evidence type="ECO:0000256" key="1">
    <source>
        <dbReference type="SAM" id="SignalP"/>
    </source>
</evidence>
<evidence type="ECO:0008006" key="4">
    <source>
        <dbReference type="Google" id="ProtNLM"/>
    </source>
</evidence>
<feature type="signal peptide" evidence="1">
    <location>
        <begin position="1"/>
        <end position="40"/>
    </location>
</feature>
<organism evidence="2 3">
    <name type="scientific">Chara braunii</name>
    <name type="common">Braun's stonewort</name>
    <dbReference type="NCBI Taxonomy" id="69332"/>
    <lineage>
        <taxon>Eukaryota</taxon>
        <taxon>Viridiplantae</taxon>
        <taxon>Streptophyta</taxon>
        <taxon>Charophyceae</taxon>
        <taxon>Charales</taxon>
        <taxon>Characeae</taxon>
        <taxon>Chara</taxon>
    </lineage>
</organism>
<dbReference type="Proteomes" id="UP000265515">
    <property type="component" value="Unassembled WGS sequence"/>
</dbReference>
<dbReference type="GO" id="GO:0000302">
    <property type="term" value="P:response to reactive oxygen species"/>
    <property type="evidence" value="ECO:0007669"/>
    <property type="project" value="TreeGrafter"/>
</dbReference>
<keyword evidence="1" id="KW-0732">Signal</keyword>
<dbReference type="PANTHER" id="PTHR10612:SF56">
    <property type="entry name" value="LIPOCALIN_CYTOSOLIC FATTY-ACID BINDING DOMAIN-CONTAINING PROTEIN"/>
    <property type="match status" value="1"/>
</dbReference>
<dbReference type="SUPFAM" id="SSF50814">
    <property type="entry name" value="Lipocalins"/>
    <property type="match status" value="1"/>
</dbReference>
<gene>
    <name evidence="2" type="ORF">CBR_g20115</name>
</gene>
<sequence>MAVSLLPRPPSRQSGQGSFPLLAVITLLVSICFCCDRVSSTSSSSGSTSDHLHRDPGGQALSDFCTFQAPDRQCPVPPTVASVDVNAYTGLWFEVAISARFKILSQRGIRCATANYTADGTGPYIMEEINKITSLATVAVTAGSEIWNATKTLYKQSRFISKQDILRPDPDVRAGVLGRAVQSPKEPGKLTVTFRGFPGAYWIIALEGRASEGYEVAMVYGCQVLPPFLQTPNGIENETIFIIARKRDIPRERIDKLVAYAKGVGINLTLDNILIPASFDGCSGRTLSPAP</sequence>
<name>A0A388KZJ5_CHABU</name>
<dbReference type="PANTHER" id="PTHR10612">
    <property type="entry name" value="APOLIPOPROTEIN D"/>
    <property type="match status" value="1"/>
</dbReference>